<gene>
    <name evidence="2" type="ORF">GA0070612_0603</name>
</gene>
<evidence type="ECO:0000313" key="3">
    <source>
        <dbReference type="Proteomes" id="UP000198224"/>
    </source>
</evidence>
<protein>
    <submittedName>
        <fullName evidence="2">Uncharacterized protein</fullName>
    </submittedName>
</protein>
<keyword evidence="1" id="KW-0472">Membrane</keyword>
<dbReference type="EMBL" id="LT607409">
    <property type="protein sequence ID" value="SCE73305.1"/>
    <property type="molecule type" value="Genomic_DNA"/>
</dbReference>
<sequence length="116" mass="12083">MLGRISRRGLTIALIAFAGVAALLVASTRPTSTAVYRTGQTGEALEQSITSPLNLALIAWSVTVAILAAWATIAYLRGSAKATQRVLLIAGIMGLIPAILPGISALVARAFIIREK</sequence>
<accession>A0A1C4UNQ4</accession>
<organism evidence="2 3">
    <name type="scientific">Micromonospora chokoriensis</name>
    <dbReference type="NCBI Taxonomy" id="356851"/>
    <lineage>
        <taxon>Bacteria</taxon>
        <taxon>Bacillati</taxon>
        <taxon>Actinomycetota</taxon>
        <taxon>Actinomycetes</taxon>
        <taxon>Micromonosporales</taxon>
        <taxon>Micromonosporaceae</taxon>
        <taxon>Micromonospora</taxon>
    </lineage>
</organism>
<feature type="transmembrane region" description="Helical" evidence="1">
    <location>
        <begin position="57"/>
        <end position="76"/>
    </location>
</feature>
<proteinExistence type="predicted"/>
<reference evidence="3" key="1">
    <citation type="submission" date="2016-06" db="EMBL/GenBank/DDBJ databases">
        <authorList>
            <person name="Varghese N."/>
            <person name="Submissions Spin"/>
        </authorList>
    </citation>
    <scope>NUCLEOTIDE SEQUENCE [LARGE SCALE GENOMIC DNA]</scope>
    <source>
        <strain evidence="3">DSM 45160</strain>
    </source>
</reference>
<evidence type="ECO:0000313" key="2">
    <source>
        <dbReference type="EMBL" id="SCE73305.1"/>
    </source>
</evidence>
<evidence type="ECO:0000256" key="1">
    <source>
        <dbReference type="SAM" id="Phobius"/>
    </source>
</evidence>
<dbReference type="Proteomes" id="UP000198224">
    <property type="component" value="Chromosome I"/>
</dbReference>
<keyword evidence="1" id="KW-0812">Transmembrane</keyword>
<keyword evidence="3" id="KW-1185">Reference proteome</keyword>
<keyword evidence="1" id="KW-1133">Transmembrane helix</keyword>
<name>A0A1C4UNQ4_9ACTN</name>
<dbReference type="AlphaFoldDB" id="A0A1C4UNQ4"/>
<feature type="transmembrane region" description="Helical" evidence="1">
    <location>
        <begin position="88"/>
        <end position="112"/>
    </location>
</feature>